<evidence type="ECO:0000313" key="3">
    <source>
        <dbReference type="EMBL" id="KAF9458369.1"/>
    </source>
</evidence>
<feature type="region of interest" description="Disordered" evidence="1">
    <location>
        <begin position="132"/>
        <end position="159"/>
    </location>
</feature>
<comment type="caution">
    <text evidence="3">The sequence shown here is derived from an EMBL/GenBank/DDBJ whole genome shotgun (WGS) entry which is preliminary data.</text>
</comment>
<keyword evidence="2" id="KW-0732">Signal</keyword>
<sequence>MVMVSRLTFLATTAALFGGALGEFAITNPSSNSWWVAGSQNVLTWNCKETTLQTFTALIANKDPKVLVAPMAFIGIINNFDCSKTITQDQANQAAGTGYTIQLANPLNSTEVYVTSEEFEIKPLGSAYPATMAPSGTGTSGNSTSSTGSSNSSAPANSNAASSSTPFSFGFAAIGAILGLVVA</sequence>
<dbReference type="Proteomes" id="UP000807353">
    <property type="component" value="Unassembled WGS sequence"/>
</dbReference>
<evidence type="ECO:0000313" key="4">
    <source>
        <dbReference type="Proteomes" id="UP000807353"/>
    </source>
</evidence>
<evidence type="ECO:0000256" key="1">
    <source>
        <dbReference type="SAM" id="MobiDB-lite"/>
    </source>
</evidence>
<dbReference type="OrthoDB" id="2576580at2759"/>
<feature type="chain" id="PRO_5040367165" evidence="2">
    <location>
        <begin position="23"/>
        <end position="183"/>
    </location>
</feature>
<dbReference type="AlphaFoldDB" id="A0A9P5XX76"/>
<keyword evidence="4" id="KW-1185">Reference proteome</keyword>
<feature type="signal peptide" evidence="2">
    <location>
        <begin position="1"/>
        <end position="22"/>
    </location>
</feature>
<dbReference type="EMBL" id="MU150342">
    <property type="protein sequence ID" value="KAF9458369.1"/>
    <property type="molecule type" value="Genomic_DNA"/>
</dbReference>
<reference evidence="3" key="1">
    <citation type="submission" date="2020-11" db="EMBL/GenBank/DDBJ databases">
        <authorList>
            <consortium name="DOE Joint Genome Institute"/>
            <person name="Ahrendt S."/>
            <person name="Riley R."/>
            <person name="Andreopoulos W."/>
            <person name="Labutti K."/>
            <person name="Pangilinan J."/>
            <person name="Ruiz-Duenas F.J."/>
            <person name="Barrasa J.M."/>
            <person name="Sanchez-Garcia M."/>
            <person name="Camarero S."/>
            <person name="Miyauchi S."/>
            <person name="Serrano A."/>
            <person name="Linde D."/>
            <person name="Babiker R."/>
            <person name="Drula E."/>
            <person name="Ayuso-Fernandez I."/>
            <person name="Pacheco R."/>
            <person name="Padilla G."/>
            <person name="Ferreira P."/>
            <person name="Barriuso J."/>
            <person name="Kellner H."/>
            <person name="Castanera R."/>
            <person name="Alfaro M."/>
            <person name="Ramirez L."/>
            <person name="Pisabarro A.G."/>
            <person name="Kuo A."/>
            <person name="Tritt A."/>
            <person name="Lipzen A."/>
            <person name="He G."/>
            <person name="Yan M."/>
            <person name="Ng V."/>
            <person name="Cullen D."/>
            <person name="Martin F."/>
            <person name="Rosso M.-N."/>
            <person name="Henrissat B."/>
            <person name="Hibbett D."/>
            <person name="Martinez A.T."/>
            <person name="Grigoriev I.V."/>
        </authorList>
    </citation>
    <scope>NUCLEOTIDE SEQUENCE</scope>
    <source>
        <strain evidence="3">CBS 247.69</strain>
    </source>
</reference>
<protein>
    <submittedName>
        <fullName evidence="3">Uncharacterized protein</fullName>
    </submittedName>
</protein>
<organism evidence="3 4">
    <name type="scientific">Collybia nuda</name>
    <dbReference type="NCBI Taxonomy" id="64659"/>
    <lineage>
        <taxon>Eukaryota</taxon>
        <taxon>Fungi</taxon>
        <taxon>Dikarya</taxon>
        <taxon>Basidiomycota</taxon>
        <taxon>Agaricomycotina</taxon>
        <taxon>Agaricomycetes</taxon>
        <taxon>Agaricomycetidae</taxon>
        <taxon>Agaricales</taxon>
        <taxon>Tricholomatineae</taxon>
        <taxon>Clitocybaceae</taxon>
        <taxon>Collybia</taxon>
    </lineage>
</organism>
<evidence type="ECO:0000256" key="2">
    <source>
        <dbReference type="SAM" id="SignalP"/>
    </source>
</evidence>
<proteinExistence type="predicted"/>
<gene>
    <name evidence="3" type="ORF">BDZ94DRAFT_1313327</name>
</gene>
<name>A0A9P5XX76_9AGAR</name>
<accession>A0A9P5XX76</accession>
<feature type="compositionally biased region" description="Low complexity" evidence="1">
    <location>
        <begin position="133"/>
        <end position="159"/>
    </location>
</feature>